<dbReference type="SUPFAM" id="SSF54909">
    <property type="entry name" value="Dimeric alpha+beta barrel"/>
    <property type="match status" value="2"/>
</dbReference>
<evidence type="ECO:0000313" key="2">
    <source>
        <dbReference type="EMBL" id="SMO39575.1"/>
    </source>
</evidence>
<dbReference type="RefSeq" id="WP_142526612.1">
    <property type="nucleotide sequence ID" value="NZ_FXTN01000001.1"/>
</dbReference>
<name>A0A521AXM8_9SPHI</name>
<dbReference type="InterPro" id="IPR012577">
    <property type="entry name" value="NIPSNAP"/>
</dbReference>
<dbReference type="AlphaFoldDB" id="A0A521AXM8"/>
<dbReference type="Gene3D" id="3.30.70.100">
    <property type="match status" value="2"/>
</dbReference>
<dbReference type="Proteomes" id="UP000320300">
    <property type="component" value="Unassembled WGS sequence"/>
</dbReference>
<keyword evidence="3" id="KW-1185">Reference proteome</keyword>
<gene>
    <name evidence="2" type="ORF">SAMN06265348_101529</name>
</gene>
<reference evidence="2 3" key="1">
    <citation type="submission" date="2017-05" db="EMBL/GenBank/DDBJ databases">
        <authorList>
            <person name="Varghese N."/>
            <person name="Submissions S."/>
        </authorList>
    </citation>
    <scope>NUCLEOTIDE SEQUENCE [LARGE SCALE GENOMIC DNA]</scope>
    <source>
        <strain evidence="2 3">DSM 19036</strain>
    </source>
</reference>
<sequence length="247" mass="27847">MENESLNMDTSTVKELTAESWFELRIYSFKSEEQQALIEDFYSLAIPVLNTLGVNPVGVFNDLELSLPGKLYVLLPYHSPEHLSEVSTAMDNDTVFQESAIAYLNAPANAPAYERIESSFMKGLKNFPHLMAPADKKAIFELRQYQSASEAAGKKKIEMFNDQGEIDIFKRLQFDPVFWGETIIGPDRPNLTYMVSFDSLSDKDTKWSDFLEDAEWKAISAAPEYANELLVSLITSTLLISAECSQI</sequence>
<feature type="domain" description="NIPSNAP" evidence="1">
    <location>
        <begin position="140"/>
        <end position="243"/>
    </location>
</feature>
<accession>A0A521AXM8</accession>
<evidence type="ECO:0000313" key="3">
    <source>
        <dbReference type="Proteomes" id="UP000320300"/>
    </source>
</evidence>
<evidence type="ECO:0000259" key="1">
    <source>
        <dbReference type="Pfam" id="PF07978"/>
    </source>
</evidence>
<proteinExistence type="predicted"/>
<dbReference type="InterPro" id="IPR011008">
    <property type="entry name" value="Dimeric_a/b-barrel"/>
</dbReference>
<dbReference type="Pfam" id="PF07978">
    <property type="entry name" value="NIPSNAP"/>
    <property type="match status" value="1"/>
</dbReference>
<dbReference type="EMBL" id="FXTN01000001">
    <property type="protein sequence ID" value="SMO39575.1"/>
    <property type="molecule type" value="Genomic_DNA"/>
</dbReference>
<protein>
    <submittedName>
        <fullName evidence="2">NIPSNAP protein</fullName>
    </submittedName>
</protein>
<organism evidence="2 3">
    <name type="scientific">Pedobacter westerhofensis</name>
    <dbReference type="NCBI Taxonomy" id="425512"/>
    <lineage>
        <taxon>Bacteria</taxon>
        <taxon>Pseudomonadati</taxon>
        <taxon>Bacteroidota</taxon>
        <taxon>Sphingobacteriia</taxon>
        <taxon>Sphingobacteriales</taxon>
        <taxon>Sphingobacteriaceae</taxon>
        <taxon>Pedobacter</taxon>
    </lineage>
</organism>
<dbReference type="OrthoDB" id="192769at2"/>